<keyword evidence="2 6" id="KW-0210">Decarboxylase</keyword>
<evidence type="ECO:0000313" key="12">
    <source>
        <dbReference type="EMBL" id="AIY83827.1"/>
    </source>
</evidence>
<organism evidence="12 13">
    <name type="scientific">Clostridium baratii str. Sullivan</name>
    <dbReference type="NCBI Taxonomy" id="1415775"/>
    <lineage>
        <taxon>Bacteria</taxon>
        <taxon>Bacillati</taxon>
        <taxon>Bacillota</taxon>
        <taxon>Clostridia</taxon>
        <taxon>Eubacteriales</taxon>
        <taxon>Clostridiaceae</taxon>
        <taxon>Clostridium</taxon>
    </lineage>
</organism>
<dbReference type="InterPro" id="IPR016106">
    <property type="entry name" value="Pyr-dep_his-deCO2ase_N"/>
</dbReference>
<dbReference type="GO" id="GO:0004398">
    <property type="term" value="F:histidine decarboxylase activity"/>
    <property type="evidence" value="ECO:0007669"/>
    <property type="project" value="UniProtKB-UniRule"/>
</dbReference>
<proteinExistence type="predicted"/>
<keyword evidence="3 6" id="KW-0456">Lyase</keyword>
<feature type="modified residue" description="Pyruvic acid (Ser)" evidence="10">
    <location>
        <position position="98"/>
    </location>
</feature>
<evidence type="ECO:0000256" key="9">
    <source>
        <dbReference type="PIRSR" id="PIRSR001341-3"/>
    </source>
</evidence>
<reference evidence="12 13" key="1">
    <citation type="journal article" date="2015" name="Infect. Genet. Evol.">
        <title>Genomic sequences of six botulinum neurotoxin-producing strains representing three clostridial species illustrate the mobility and diversity of botulinum neurotoxin genes.</title>
        <authorList>
            <person name="Smith T.J."/>
            <person name="Hill K.K."/>
            <person name="Xie G."/>
            <person name="Foley B.T."/>
            <person name="Williamson C.H."/>
            <person name="Foster J.T."/>
            <person name="Johnson S.L."/>
            <person name="Chertkov O."/>
            <person name="Teshima H."/>
            <person name="Gibbons H.S."/>
            <person name="Johnsky L.A."/>
            <person name="Karavis M.A."/>
            <person name="Smith L.A."/>
        </authorList>
    </citation>
    <scope>NUCLEOTIDE SEQUENCE [LARGE SCALE GENOMIC DNA]</scope>
    <source>
        <strain evidence="12">Sullivan</strain>
    </source>
</reference>
<feature type="chain" id="PRO_5036523405" description="Histidine decarboxylase alpha chain" evidence="11">
    <location>
        <begin position="98"/>
        <end position="320"/>
    </location>
</feature>
<evidence type="ECO:0000313" key="13">
    <source>
        <dbReference type="Proteomes" id="UP000030635"/>
    </source>
</evidence>
<comment type="cofactor">
    <cofactor evidence="1 6">
        <name>pyruvate</name>
        <dbReference type="ChEBI" id="CHEBI:15361"/>
    </cofactor>
</comment>
<accession>A0A0A7FW62</accession>
<feature type="chain" id="PRO_5036523404" description="Histidine decarboxylase beta chain" evidence="11">
    <location>
        <begin position="1"/>
        <end position="97"/>
    </location>
</feature>
<evidence type="ECO:0000256" key="7">
    <source>
        <dbReference type="PIRSR" id="PIRSR001341-1"/>
    </source>
</evidence>
<keyword evidence="4 6" id="KW-0670">Pyruvate</keyword>
<dbReference type="SFLD" id="SFLDG01171">
    <property type="entry name" value="Pyruvoyl-dependent_histidine_d"/>
    <property type="match status" value="1"/>
</dbReference>
<feature type="binding site" evidence="8">
    <location>
        <position position="79"/>
    </location>
    <ligand>
        <name>substrate</name>
    </ligand>
</feature>
<dbReference type="InterPro" id="IPR016105">
    <property type="entry name" value="Pyr-dep_his/arg-deCO2ase_sand"/>
</dbReference>
<evidence type="ECO:0000256" key="8">
    <source>
        <dbReference type="PIRSR" id="PIRSR001341-2"/>
    </source>
</evidence>
<dbReference type="Gene3D" id="4.10.510.10">
    <property type="entry name" value="Pyruvoyl-Dependent Histidine Decarboxylas, subunit A"/>
    <property type="match status" value="1"/>
</dbReference>
<dbReference type="Proteomes" id="UP000030635">
    <property type="component" value="Chromosome"/>
</dbReference>
<evidence type="ECO:0000256" key="6">
    <source>
        <dbReference type="PIRNR" id="PIRNR001341"/>
    </source>
</evidence>
<dbReference type="KEGG" id="cbv:U729_2405"/>
<dbReference type="STRING" id="1561.NPD11_624"/>
<evidence type="ECO:0000256" key="5">
    <source>
        <dbReference type="ARBA" id="ARBA00047889"/>
    </source>
</evidence>
<dbReference type="GO" id="GO:0006547">
    <property type="term" value="P:L-histidine metabolic process"/>
    <property type="evidence" value="ECO:0007669"/>
    <property type="project" value="UniProtKB-UniRule"/>
</dbReference>
<feature type="binding site" evidence="8">
    <location>
        <position position="97"/>
    </location>
    <ligand>
        <name>substrate</name>
    </ligand>
</feature>
<dbReference type="AlphaFoldDB" id="A0A0A7FW62"/>
<dbReference type="Pfam" id="PF02329">
    <property type="entry name" value="HDC"/>
    <property type="match status" value="1"/>
</dbReference>
<comment type="subunit">
    <text evidence="6">The proenzyme is a hexamer of identical pi chains; each pi chain monomer is cleaved to form a small (or beta) chain and a large (or alpha) chain by non-hydrolytic self-catalysis.</text>
</comment>
<dbReference type="Gene3D" id="3.50.20.10">
    <property type="entry name" value="Pyruvoyl-Dependent Histidine Decarboxylase, subunit B"/>
    <property type="match status" value="1"/>
</dbReference>
<dbReference type="NCBIfam" id="TIGR00541">
    <property type="entry name" value="hisDCase_pyru"/>
    <property type="match status" value="1"/>
</dbReference>
<evidence type="ECO:0000256" key="1">
    <source>
        <dbReference type="ARBA" id="ARBA00001928"/>
    </source>
</evidence>
<dbReference type="PIRSF" id="PIRSF001341">
    <property type="entry name" value="His_decarboxylas"/>
    <property type="match status" value="1"/>
</dbReference>
<sequence>MNKNLEEKRNRTIGVGLRKVRKVRAPKVDKTAISPYDRYCDGYGMPGAYGNGYVSVLTVSVGTVKKTDDFLLDGIVSYDRAEINDAYVGQINMLTASSFCGIAGQVWGHDLAAHESIANDEINPLFEVKQYDGTQLKVYDAKPLLEAGIELFGTEKERRFTTAPGAHVICANKSVTSYRPKEDRPLKDGEAYGVWSFIAISLSNDRDHCADLFIEDAGLWTKNDNEEDLLKFLEEHRKSVVWSVVECGKDSHVLFERTYVGFAYTIMKPGEIGNALTCAPYVTLARDAVPSTGFPSLNNITLPEWLDEMGFKPLTECIKK</sequence>
<keyword evidence="6" id="KW-0865">Zymogen</keyword>
<feature type="active site" description="Proton donor" evidence="7">
    <location>
        <position position="215"/>
    </location>
</feature>
<evidence type="ECO:0000256" key="11">
    <source>
        <dbReference type="PIRSR" id="PIRSR001341-5"/>
    </source>
</evidence>
<evidence type="ECO:0000256" key="10">
    <source>
        <dbReference type="PIRSR" id="PIRSR001341-4"/>
    </source>
</evidence>
<dbReference type="SUPFAM" id="SSF56271">
    <property type="entry name" value="Pyruvoyl-dependent histidine and arginine decarboxylases"/>
    <property type="match status" value="1"/>
</dbReference>
<dbReference type="eggNOG" id="ENOG502Z80V">
    <property type="taxonomic scope" value="Bacteria"/>
</dbReference>
<keyword evidence="13" id="KW-1185">Reference proteome</keyword>
<dbReference type="HOGENOM" id="CLU_942196_0_0_9"/>
<evidence type="ECO:0000256" key="2">
    <source>
        <dbReference type="ARBA" id="ARBA00022793"/>
    </source>
</evidence>
<dbReference type="InterPro" id="IPR016104">
    <property type="entry name" value="Pyr-dep_his/arg-deCO2ase"/>
</dbReference>
<dbReference type="RefSeq" id="WP_039315306.1">
    <property type="nucleotide sequence ID" value="NZ_CP006905.1"/>
</dbReference>
<dbReference type="SFLD" id="SFLDF00466">
    <property type="entry name" value="Pyruvoyl-dependent_histidine_d"/>
    <property type="match status" value="1"/>
</dbReference>
<protein>
    <recommendedName>
        <fullName evidence="6">Histidine decarboxylase proenzyme</fullName>
    </recommendedName>
</protein>
<evidence type="ECO:0000256" key="4">
    <source>
        <dbReference type="ARBA" id="ARBA00023317"/>
    </source>
</evidence>
<dbReference type="SFLD" id="SFLDS00055">
    <property type="entry name" value="Pyruvoyl-Dependent_Histidine/A"/>
    <property type="match status" value="1"/>
</dbReference>
<gene>
    <name evidence="12" type="ORF">U729_2405</name>
</gene>
<dbReference type="OrthoDB" id="7062357at2"/>
<name>A0A0A7FW62_9CLOT</name>
<comment type="catalytic activity">
    <reaction evidence="5">
        <text>L-histidine + H(+) = histamine + CO2</text>
        <dbReference type="Rhea" id="RHEA:20840"/>
        <dbReference type="ChEBI" id="CHEBI:15378"/>
        <dbReference type="ChEBI" id="CHEBI:16526"/>
        <dbReference type="ChEBI" id="CHEBI:57595"/>
        <dbReference type="ChEBI" id="CHEBI:58432"/>
        <dbReference type="EC" id="4.1.1.22"/>
    </reaction>
</comment>
<dbReference type="InterPro" id="IPR003427">
    <property type="entry name" value="His_de-COase_proenz"/>
</dbReference>
<feature type="site" description="Cleavage (non-hydrolytic)" evidence="9">
    <location>
        <begin position="97"/>
        <end position="98"/>
    </location>
</feature>
<evidence type="ECO:0000256" key="3">
    <source>
        <dbReference type="ARBA" id="ARBA00023239"/>
    </source>
</evidence>
<dbReference type="EMBL" id="CP006905">
    <property type="protein sequence ID" value="AIY83827.1"/>
    <property type="molecule type" value="Genomic_DNA"/>
</dbReference>